<dbReference type="Pfam" id="PF04055">
    <property type="entry name" value="Radical_SAM"/>
    <property type="match status" value="1"/>
</dbReference>
<organism evidence="7 8">
    <name type="scientific">Dongia soli</name>
    <dbReference type="NCBI Taxonomy" id="600628"/>
    <lineage>
        <taxon>Bacteria</taxon>
        <taxon>Pseudomonadati</taxon>
        <taxon>Pseudomonadota</taxon>
        <taxon>Alphaproteobacteria</taxon>
        <taxon>Rhodospirillales</taxon>
        <taxon>Dongiaceae</taxon>
        <taxon>Dongia</taxon>
    </lineage>
</organism>
<comment type="cofactor">
    <cofactor evidence="1">
        <name>[4Fe-4S] cluster</name>
        <dbReference type="ChEBI" id="CHEBI:49883"/>
    </cofactor>
</comment>
<evidence type="ECO:0000256" key="3">
    <source>
        <dbReference type="ARBA" id="ARBA00022723"/>
    </source>
</evidence>
<dbReference type="InterPro" id="IPR007197">
    <property type="entry name" value="rSAM"/>
</dbReference>
<feature type="domain" description="Radical SAM core" evidence="6">
    <location>
        <begin position="175"/>
        <end position="394"/>
    </location>
</feature>
<keyword evidence="5" id="KW-0411">Iron-sulfur</keyword>
<dbReference type="InterPro" id="IPR034466">
    <property type="entry name" value="Methyltransferase_Class_B"/>
</dbReference>
<evidence type="ECO:0000313" key="7">
    <source>
        <dbReference type="EMBL" id="MDY0881242.1"/>
    </source>
</evidence>
<dbReference type="InterPro" id="IPR051198">
    <property type="entry name" value="BchE-like"/>
</dbReference>
<dbReference type="SFLD" id="SFLDF00303">
    <property type="entry name" value="hopanoid_C2-methyltransferase"/>
    <property type="match status" value="1"/>
</dbReference>
<evidence type="ECO:0000313" key="8">
    <source>
        <dbReference type="Proteomes" id="UP001279642"/>
    </source>
</evidence>
<accession>A0ABU5E5R8</accession>
<dbReference type="InterPro" id="IPR023404">
    <property type="entry name" value="rSAM_horseshoe"/>
</dbReference>
<dbReference type="InterPro" id="IPR006638">
    <property type="entry name" value="Elp3/MiaA/NifB-like_rSAM"/>
</dbReference>
<protein>
    <submittedName>
        <fullName evidence="7">B12-binding domain-containing radical SAM protein</fullName>
    </submittedName>
</protein>
<keyword evidence="4" id="KW-0408">Iron</keyword>
<dbReference type="PANTHER" id="PTHR43409">
    <property type="entry name" value="ANAEROBIC MAGNESIUM-PROTOPORPHYRIN IX MONOMETHYL ESTER CYCLASE-RELATED"/>
    <property type="match status" value="1"/>
</dbReference>
<dbReference type="InterPro" id="IPR025274">
    <property type="entry name" value="DUF4070"/>
</dbReference>
<evidence type="ECO:0000256" key="5">
    <source>
        <dbReference type="ARBA" id="ARBA00023014"/>
    </source>
</evidence>
<evidence type="ECO:0000256" key="1">
    <source>
        <dbReference type="ARBA" id="ARBA00001966"/>
    </source>
</evidence>
<evidence type="ECO:0000256" key="4">
    <source>
        <dbReference type="ARBA" id="ARBA00023004"/>
    </source>
</evidence>
<proteinExistence type="predicted"/>
<dbReference type="Gene3D" id="3.40.50.280">
    <property type="entry name" value="Cobalamin-binding domain"/>
    <property type="match status" value="1"/>
</dbReference>
<sequence length="524" mass="58567">MKSPVQVRNARRVLCVFPRYTPSFGTFEYAYRLMGVRAFMPPQGILVIAGYLPEAWNILFIDENVHMATQRDFSWAEIVLVSGMHVQSDAIHDIARRARAAGRCSVLGGPSASACPEKYPDFDYLHLGEIGDATDALIERLDADAAPPPAQQIIATRERLPLTDFPIPAYHLIERGSYMLGSVQFSSGCPYRCEFCDIPALYGRQPRLKKPQQVLAELDAMIVRGPFGCIYFVDDNFIANRKAVRELLPHLVAWQKERGYPVHFACEATLNIAKLPDLLALMREAYFHTVFCGIETPELGALKAIAKQQNLTVPMLEGIEILNSYGLEVVSGIILGLDTDTVETAGRVNDFVDRSQIPVLTINLLQALPRTPLWDRLAAAGRLVDDTARESNVAFTLPYQDVVGSWLQCVRHAYRPEAVYARFAHNVRHTFPNRIKPPVTAARLNAANIRKALTCLSNIFLHVGLLGDYRRVFWGMAWPLLREGRIEDLIHIGLVAHHLITYARQCEAGRHTASNYASHGKQAA</sequence>
<evidence type="ECO:0000259" key="6">
    <source>
        <dbReference type="PROSITE" id="PS51918"/>
    </source>
</evidence>
<dbReference type="SMART" id="SM00729">
    <property type="entry name" value="Elp3"/>
    <property type="match status" value="1"/>
</dbReference>
<dbReference type="SFLD" id="SFLDG01123">
    <property type="entry name" value="methyltransferase_(Class_B)"/>
    <property type="match status" value="1"/>
</dbReference>
<dbReference type="InterPro" id="IPR058240">
    <property type="entry name" value="rSAM_sf"/>
</dbReference>
<keyword evidence="8" id="KW-1185">Reference proteome</keyword>
<dbReference type="Proteomes" id="UP001279642">
    <property type="component" value="Unassembled WGS sequence"/>
</dbReference>
<reference evidence="7 8" key="1">
    <citation type="journal article" date="2016" name="Antonie Van Leeuwenhoek">
        <title>Dongia soli sp. nov., isolated from soil from Dokdo, Korea.</title>
        <authorList>
            <person name="Kim D.U."/>
            <person name="Lee H."/>
            <person name="Kim H."/>
            <person name="Kim S.G."/>
            <person name="Ka J.O."/>
        </authorList>
    </citation>
    <scope>NUCLEOTIDE SEQUENCE [LARGE SCALE GENOMIC DNA]</scope>
    <source>
        <strain evidence="7 8">D78</strain>
    </source>
</reference>
<dbReference type="RefSeq" id="WP_320506315.1">
    <property type="nucleotide sequence ID" value="NZ_JAXCLW010000001.1"/>
</dbReference>
<dbReference type="PROSITE" id="PS51918">
    <property type="entry name" value="RADICAL_SAM"/>
    <property type="match status" value="1"/>
</dbReference>
<keyword evidence="3" id="KW-0479">Metal-binding</keyword>
<dbReference type="SFLD" id="SFLDS00029">
    <property type="entry name" value="Radical_SAM"/>
    <property type="match status" value="1"/>
</dbReference>
<dbReference type="PANTHER" id="PTHR43409:SF9">
    <property type="entry name" value="BLR2995 PROTEIN"/>
    <property type="match status" value="1"/>
</dbReference>
<name>A0ABU5E5R8_9PROT</name>
<dbReference type="SUPFAM" id="SSF102114">
    <property type="entry name" value="Radical SAM enzymes"/>
    <property type="match status" value="1"/>
</dbReference>
<dbReference type="EMBL" id="JAXCLW010000001">
    <property type="protein sequence ID" value="MDY0881242.1"/>
    <property type="molecule type" value="Genomic_DNA"/>
</dbReference>
<keyword evidence="2" id="KW-0949">S-adenosyl-L-methionine</keyword>
<dbReference type="Pfam" id="PF13282">
    <property type="entry name" value="DUF4070"/>
    <property type="match status" value="1"/>
</dbReference>
<dbReference type="SFLD" id="SFLDG01082">
    <property type="entry name" value="B12-binding_domain_containing"/>
    <property type="match status" value="1"/>
</dbReference>
<evidence type="ECO:0000256" key="2">
    <source>
        <dbReference type="ARBA" id="ARBA00022691"/>
    </source>
</evidence>
<dbReference type="Gene3D" id="3.80.30.20">
    <property type="entry name" value="tm_1862 like domain"/>
    <property type="match status" value="1"/>
</dbReference>
<comment type="caution">
    <text evidence="7">The sequence shown here is derived from an EMBL/GenBank/DDBJ whole genome shotgun (WGS) entry which is preliminary data.</text>
</comment>
<dbReference type="InterPro" id="IPR034530">
    <property type="entry name" value="HpnP-like"/>
</dbReference>
<gene>
    <name evidence="7" type="ORF">SMD27_00155</name>
</gene>